<dbReference type="EMBL" id="AP023367">
    <property type="protein sequence ID" value="BCJ95294.1"/>
    <property type="molecule type" value="Genomic_DNA"/>
</dbReference>
<evidence type="ECO:0000313" key="7">
    <source>
        <dbReference type="EMBL" id="BCJ95294.1"/>
    </source>
</evidence>
<dbReference type="Proteomes" id="UP000515561">
    <property type="component" value="Chromosome"/>
</dbReference>
<dbReference type="InterPro" id="IPR050490">
    <property type="entry name" value="Bact_solute-bd_prot1"/>
</dbReference>
<reference evidence="7 8" key="1">
    <citation type="journal article" date="2016" name="Int. J. Syst. Evol. Microbiol.">
        <title>Descriptions of Anaerotaenia torta gen. nov., sp. nov. and Anaerocolumna cellulosilytica gen. nov., sp. nov. isolated from a methanogenic reactor of cattle waste.</title>
        <authorList>
            <person name="Uek A."/>
            <person name="Ohtaki Y."/>
            <person name="Kaku N."/>
            <person name="Ueki K."/>
        </authorList>
    </citation>
    <scope>NUCLEOTIDE SEQUENCE [LARGE SCALE GENOMIC DNA]</scope>
    <source>
        <strain evidence="7 8">SN021</strain>
    </source>
</reference>
<accession>A0A6S6QXC6</accession>
<dbReference type="PANTHER" id="PTHR43649">
    <property type="entry name" value="ARABINOSE-BINDING PROTEIN-RELATED"/>
    <property type="match status" value="1"/>
</dbReference>
<dbReference type="SUPFAM" id="SSF53850">
    <property type="entry name" value="Periplasmic binding protein-like II"/>
    <property type="match status" value="1"/>
</dbReference>
<dbReference type="Pfam" id="PF01547">
    <property type="entry name" value="SBP_bac_1"/>
    <property type="match status" value="1"/>
</dbReference>
<evidence type="ECO:0000256" key="6">
    <source>
        <dbReference type="SAM" id="SignalP"/>
    </source>
</evidence>
<dbReference type="GO" id="GO:0030313">
    <property type="term" value="C:cell envelope"/>
    <property type="evidence" value="ECO:0007669"/>
    <property type="project" value="UniProtKB-SubCell"/>
</dbReference>
<evidence type="ECO:0000256" key="4">
    <source>
        <dbReference type="ARBA" id="ARBA00022729"/>
    </source>
</evidence>
<gene>
    <name evidence="7" type="ORF">acsn021_28630</name>
</gene>
<feature type="signal peptide" evidence="6">
    <location>
        <begin position="1"/>
        <end position="22"/>
    </location>
</feature>
<evidence type="ECO:0000313" key="8">
    <source>
        <dbReference type="Proteomes" id="UP000515561"/>
    </source>
</evidence>
<feature type="chain" id="PRO_5043972048" evidence="6">
    <location>
        <begin position="23"/>
        <end position="500"/>
    </location>
</feature>
<evidence type="ECO:0000256" key="3">
    <source>
        <dbReference type="ARBA" id="ARBA00022448"/>
    </source>
</evidence>
<evidence type="ECO:0000256" key="1">
    <source>
        <dbReference type="ARBA" id="ARBA00004196"/>
    </source>
</evidence>
<keyword evidence="4 6" id="KW-0732">Signal</keyword>
<dbReference type="KEGG" id="acel:acsn021_28630"/>
<evidence type="ECO:0000256" key="5">
    <source>
        <dbReference type="SAM" id="MobiDB-lite"/>
    </source>
</evidence>
<proteinExistence type="inferred from homology"/>
<dbReference type="RefSeq" id="WP_184094000.1">
    <property type="nucleotide sequence ID" value="NZ_AP023367.1"/>
</dbReference>
<sequence length="500" mass="55502">MKNMKKVLSLILVLAMCIAALSACSSSGGANESDPGSETVSTDNGEKEILEGEDGEAASTEKVLPPMTTEEITLTYCSWENEVLTKHLAEQFMKKYPNIKVEVVTLALDGYNDSLLNLVATGQMPDAFWILGECDFAINNQLLGDMTEYWENDLEADNVLTTISEGKFGYYGTDKKWATPVKFYPEVVFANKTVFDQLNVEMPSTDWTWEDLVNSIKKMTVPEQGIYGFNQYRTMVTWYPVASDDNVWGEFGWDGTKFDMTNWAEGINIQAELVNGKYHAPGYDTDEAEAAFGDRTMWAAYSGKIAYQFDAWWTFNNLFATKEYLDLGLVYVPYNVPRAKGTSSSHSMGTLDFGGISSATEHPREAYELLKFMNWNEEGWLAKIDAYNTLTNADGTKLSMDALPITLSSTVWEKVREFFPGADDSYGRGPYFDAFLEKCKEPIPYGGTIIPGFGTFIAEGYAGAEDAVLNNGVNAHDLAPDLTEKANTANAAAMEVLKNQ</sequence>
<protein>
    <submittedName>
        <fullName evidence="7">Uncharacterized protein</fullName>
    </submittedName>
</protein>
<feature type="compositionally biased region" description="Polar residues" evidence="5">
    <location>
        <begin position="34"/>
        <end position="43"/>
    </location>
</feature>
<dbReference type="InterPro" id="IPR006059">
    <property type="entry name" value="SBP"/>
</dbReference>
<keyword evidence="3" id="KW-0813">Transport</keyword>
<evidence type="ECO:0000256" key="2">
    <source>
        <dbReference type="ARBA" id="ARBA00008520"/>
    </source>
</evidence>
<comment type="similarity">
    <text evidence="2">Belongs to the bacterial solute-binding protein 1 family.</text>
</comment>
<dbReference type="AlphaFoldDB" id="A0A6S6QXC6"/>
<dbReference type="PROSITE" id="PS51257">
    <property type="entry name" value="PROKAR_LIPOPROTEIN"/>
    <property type="match status" value="1"/>
</dbReference>
<keyword evidence="8" id="KW-1185">Reference proteome</keyword>
<feature type="region of interest" description="Disordered" evidence="5">
    <location>
        <begin position="27"/>
        <end position="59"/>
    </location>
</feature>
<dbReference type="PANTHER" id="PTHR43649:SF31">
    <property type="entry name" value="SN-GLYCEROL-3-PHOSPHATE-BINDING PERIPLASMIC PROTEIN UGPB"/>
    <property type="match status" value="1"/>
</dbReference>
<organism evidence="7 8">
    <name type="scientific">Anaerocolumna cellulosilytica</name>
    <dbReference type="NCBI Taxonomy" id="433286"/>
    <lineage>
        <taxon>Bacteria</taxon>
        <taxon>Bacillati</taxon>
        <taxon>Bacillota</taxon>
        <taxon>Clostridia</taxon>
        <taxon>Lachnospirales</taxon>
        <taxon>Lachnospiraceae</taxon>
        <taxon>Anaerocolumna</taxon>
    </lineage>
</organism>
<name>A0A6S6QXC6_9FIRM</name>
<comment type="subcellular location">
    <subcellularLocation>
        <location evidence="1">Cell envelope</location>
    </subcellularLocation>
</comment>
<dbReference type="Gene3D" id="3.40.190.10">
    <property type="entry name" value="Periplasmic binding protein-like II"/>
    <property type="match status" value="1"/>
</dbReference>